<dbReference type="AlphaFoldDB" id="A0A916QDI1"/>
<dbReference type="Proteomes" id="UP000654993">
    <property type="component" value="Unassembled WGS sequence"/>
</dbReference>
<reference evidence="1" key="2">
    <citation type="journal article" date="2021" name="Data Brief">
        <title>Draft genome sequence data of the facultative, thermophilic, xylanolytic bacterium Paenibacillus sp. strain DA-C8.</title>
        <authorList>
            <person name="Chhe C."/>
            <person name="Uke A."/>
            <person name="Baramee S."/>
            <person name="Ungkulpasvich U."/>
            <person name="Tachaapaikoon C."/>
            <person name="Pason P."/>
            <person name="Waeonukul R."/>
            <person name="Ratanakhanokchai K."/>
            <person name="Kosugi A."/>
        </authorList>
    </citation>
    <scope>NUCLEOTIDE SEQUENCE</scope>
    <source>
        <strain evidence="1">DA-C8</strain>
    </source>
</reference>
<sequence>MSFSSVAAYIFTGILTRPKLMAPFQIVCIALHLLCEALYQHGIDHAGLTAAENSHNQFV</sequence>
<proteinExistence type="predicted"/>
<reference evidence="1" key="1">
    <citation type="submission" date="2020-08" db="EMBL/GenBank/DDBJ databases">
        <authorList>
            <person name="Uke A."/>
            <person name="Chhe C."/>
            <person name="Baramee S."/>
            <person name="Kosugi A."/>
        </authorList>
    </citation>
    <scope>NUCLEOTIDE SEQUENCE</scope>
    <source>
        <strain evidence="1">DA-C8</strain>
    </source>
</reference>
<accession>A0A916QDI1</accession>
<dbReference type="EMBL" id="BMAQ01000003">
    <property type="protein sequence ID" value="GFR37083.1"/>
    <property type="molecule type" value="Genomic_DNA"/>
</dbReference>
<comment type="caution">
    <text evidence="1">The sequence shown here is derived from an EMBL/GenBank/DDBJ whole genome shotgun (WGS) entry which is preliminary data.</text>
</comment>
<evidence type="ECO:0000313" key="2">
    <source>
        <dbReference type="Proteomes" id="UP000654993"/>
    </source>
</evidence>
<gene>
    <name evidence="1" type="ORF">PRECH8_03790</name>
</gene>
<evidence type="ECO:0000313" key="1">
    <source>
        <dbReference type="EMBL" id="GFR37083.1"/>
    </source>
</evidence>
<organism evidence="1 2">
    <name type="scientific">Insulibacter thermoxylanivorax</name>
    <dbReference type="NCBI Taxonomy" id="2749268"/>
    <lineage>
        <taxon>Bacteria</taxon>
        <taxon>Bacillati</taxon>
        <taxon>Bacillota</taxon>
        <taxon>Bacilli</taxon>
        <taxon>Bacillales</taxon>
        <taxon>Paenibacillaceae</taxon>
        <taxon>Insulibacter</taxon>
    </lineage>
</organism>
<keyword evidence="2" id="KW-1185">Reference proteome</keyword>
<name>A0A916QDI1_9BACL</name>
<protein>
    <submittedName>
        <fullName evidence="1">Uncharacterized protein</fullName>
    </submittedName>
</protein>